<accession>A0A1F6DG62</accession>
<gene>
    <name evidence="1" type="ORF">A3C86_04915</name>
</gene>
<dbReference type="Gene3D" id="3.30.2310.20">
    <property type="entry name" value="RelE-like"/>
    <property type="match status" value="1"/>
</dbReference>
<reference evidence="1 2" key="1">
    <citation type="journal article" date="2016" name="Nat. Commun.">
        <title>Thousands of microbial genomes shed light on interconnected biogeochemical processes in an aquifer system.</title>
        <authorList>
            <person name="Anantharaman K."/>
            <person name="Brown C.T."/>
            <person name="Hug L.A."/>
            <person name="Sharon I."/>
            <person name="Castelle C.J."/>
            <person name="Probst A.J."/>
            <person name="Thomas B.C."/>
            <person name="Singh A."/>
            <person name="Wilkins M.J."/>
            <person name="Karaoz U."/>
            <person name="Brodie E.L."/>
            <person name="Williams K.H."/>
            <person name="Hubbard S.S."/>
            <person name="Banfield J.F."/>
        </authorList>
    </citation>
    <scope>NUCLEOTIDE SEQUENCE [LARGE SCALE GENOMIC DNA]</scope>
</reference>
<protein>
    <recommendedName>
        <fullName evidence="3">Addiction module toxin RelE</fullName>
    </recommendedName>
</protein>
<dbReference type="InterPro" id="IPR035093">
    <property type="entry name" value="RelE/ParE_toxin_dom_sf"/>
</dbReference>
<evidence type="ECO:0000313" key="1">
    <source>
        <dbReference type="EMBL" id="OGG60317.1"/>
    </source>
</evidence>
<evidence type="ECO:0008006" key="3">
    <source>
        <dbReference type="Google" id="ProtNLM"/>
    </source>
</evidence>
<organism evidence="1 2">
    <name type="scientific">Candidatus Kaiserbacteria bacterium RIFCSPHIGHO2_02_FULL_49_16</name>
    <dbReference type="NCBI Taxonomy" id="1798490"/>
    <lineage>
        <taxon>Bacteria</taxon>
        <taxon>Candidatus Kaiseribacteriota</taxon>
    </lineage>
</organism>
<comment type="caution">
    <text evidence="1">The sequence shown here is derived from an EMBL/GenBank/DDBJ whole genome shotgun (WGS) entry which is preliminary data.</text>
</comment>
<dbReference type="Proteomes" id="UP000178042">
    <property type="component" value="Unassembled WGS sequence"/>
</dbReference>
<evidence type="ECO:0000313" key="2">
    <source>
        <dbReference type="Proteomes" id="UP000178042"/>
    </source>
</evidence>
<sequence length="81" mass="9838">MKYSTTAHFDRAFEKFSAEVQSAFRKQVRYLVVDIRYPSLRAKKYDERTDVWQARVTGNVRFYFRIEGDTYRLLNIQKHPK</sequence>
<dbReference type="SUPFAM" id="SSF143011">
    <property type="entry name" value="RelE-like"/>
    <property type="match status" value="1"/>
</dbReference>
<dbReference type="AlphaFoldDB" id="A0A1F6DG62"/>
<name>A0A1F6DG62_9BACT</name>
<proteinExistence type="predicted"/>
<dbReference type="EMBL" id="MFLD01000018">
    <property type="protein sequence ID" value="OGG60317.1"/>
    <property type="molecule type" value="Genomic_DNA"/>
</dbReference>